<dbReference type="EMBL" id="JAWQEG010005804">
    <property type="protein sequence ID" value="KAK3856738.1"/>
    <property type="molecule type" value="Genomic_DNA"/>
</dbReference>
<organism evidence="2 3">
    <name type="scientific">Petrolisthes cinctipes</name>
    <name type="common">Flat porcelain crab</name>
    <dbReference type="NCBI Taxonomy" id="88211"/>
    <lineage>
        <taxon>Eukaryota</taxon>
        <taxon>Metazoa</taxon>
        <taxon>Ecdysozoa</taxon>
        <taxon>Arthropoda</taxon>
        <taxon>Crustacea</taxon>
        <taxon>Multicrustacea</taxon>
        <taxon>Malacostraca</taxon>
        <taxon>Eumalacostraca</taxon>
        <taxon>Eucarida</taxon>
        <taxon>Decapoda</taxon>
        <taxon>Pleocyemata</taxon>
        <taxon>Anomura</taxon>
        <taxon>Galatheoidea</taxon>
        <taxon>Porcellanidae</taxon>
        <taxon>Petrolisthes</taxon>
    </lineage>
</organism>
<proteinExistence type="predicted"/>
<gene>
    <name evidence="2" type="ORF">Pcinc_036960</name>
</gene>
<dbReference type="Proteomes" id="UP001286313">
    <property type="component" value="Unassembled WGS sequence"/>
</dbReference>
<comment type="caution">
    <text evidence="2">The sequence shown here is derived from an EMBL/GenBank/DDBJ whole genome shotgun (WGS) entry which is preliminary data.</text>
</comment>
<evidence type="ECO:0000256" key="1">
    <source>
        <dbReference type="SAM" id="MobiDB-lite"/>
    </source>
</evidence>
<feature type="region of interest" description="Disordered" evidence="1">
    <location>
        <begin position="1"/>
        <end position="115"/>
    </location>
</feature>
<accession>A0AAE1EM11</accession>
<reference evidence="2" key="1">
    <citation type="submission" date="2023-10" db="EMBL/GenBank/DDBJ databases">
        <title>Genome assemblies of two species of porcelain crab, Petrolisthes cinctipes and Petrolisthes manimaculis (Anomura: Porcellanidae).</title>
        <authorList>
            <person name="Angst P."/>
        </authorList>
    </citation>
    <scope>NUCLEOTIDE SEQUENCE</scope>
    <source>
        <strain evidence="2">PB745_01</strain>
        <tissue evidence="2">Gill</tissue>
    </source>
</reference>
<keyword evidence="3" id="KW-1185">Reference proteome</keyword>
<feature type="compositionally biased region" description="Basic and acidic residues" evidence="1">
    <location>
        <begin position="1"/>
        <end position="32"/>
    </location>
</feature>
<evidence type="ECO:0000313" key="3">
    <source>
        <dbReference type="Proteomes" id="UP001286313"/>
    </source>
</evidence>
<dbReference type="AlphaFoldDB" id="A0AAE1EM11"/>
<feature type="compositionally biased region" description="Basic and acidic residues" evidence="1">
    <location>
        <begin position="50"/>
        <end position="70"/>
    </location>
</feature>
<sequence length="115" mass="12881">MDQSEGRRELAKIDQSEGRKEPAKMDQSEGRSKPAKRTNQKEGGSPSKMDQSEGRSEPAKMDQSEGRRGESPPIMGPIRRKEGARQKWTKSAAGIQSRAVYQIRSTRTVPRSCKH</sequence>
<name>A0AAE1EM11_PETCI</name>
<evidence type="ECO:0000313" key="2">
    <source>
        <dbReference type="EMBL" id="KAK3856738.1"/>
    </source>
</evidence>
<protein>
    <submittedName>
        <fullName evidence="2">Uncharacterized protein</fullName>
    </submittedName>
</protein>